<evidence type="ECO:0000256" key="7">
    <source>
        <dbReference type="ARBA" id="ARBA00023163"/>
    </source>
</evidence>
<dbReference type="InterPro" id="IPR013087">
    <property type="entry name" value="Znf_C2H2_type"/>
</dbReference>
<evidence type="ECO:0000256" key="1">
    <source>
        <dbReference type="ARBA" id="ARBA00022723"/>
    </source>
</evidence>
<feature type="compositionally biased region" description="Low complexity" evidence="9">
    <location>
        <begin position="300"/>
        <end position="318"/>
    </location>
</feature>
<dbReference type="FunFam" id="3.30.160.60:FF:000554">
    <property type="entry name" value="protein indeterminate-domain 12-like"/>
    <property type="match status" value="1"/>
</dbReference>
<feature type="domain" description="C2H2-type" evidence="10">
    <location>
        <begin position="87"/>
        <end position="109"/>
    </location>
</feature>
<keyword evidence="5" id="KW-0805">Transcription regulation</keyword>
<evidence type="ECO:0000256" key="9">
    <source>
        <dbReference type="SAM" id="MobiDB-lite"/>
    </source>
</evidence>
<keyword evidence="3 8" id="KW-0863">Zinc-finger</keyword>
<dbReference type="InterPro" id="IPR036236">
    <property type="entry name" value="Znf_C2H2_sf"/>
</dbReference>
<feature type="compositionally biased region" description="Low complexity" evidence="9">
    <location>
        <begin position="244"/>
        <end position="269"/>
    </location>
</feature>
<dbReference type="GO" id="GO:0005634">
    <property type="term" value="C:nucleus"/>
    <property type="evidence" value="ECO:0007669"/>
    <property type="project" value="TreeGrafter"/>
</dbReference>
<reference evidence="11" key="1">
    <citation type="journal article" date="2019" name="Science">
        <title>Mutation of a bHLH transcription factor allowed almond domestication.</title>
        <authorList>
            <person name="Sanchez-Perez R."/>
            <person name="Pavan S."/>
            <person name="Mazzeo R."/>
            <person name="Moldovan C."/>
            <person name="Aiese Cigliano R."/>
            <person name="Del Cueto J."/>
            <person name="Ricciardi F."/>
            <person name="Lotti C."/>
            <person name="Ricciardi L."/>
            <person name="Dicenta F."/>
            <person name="Lopez-Marques R.L."/>
            <person name="Lindberg Moller B."/>
        </authorList>
    </citation>
    <scope>NUCLEOTIDE SEQUENCE</scope>
</reference>
<evidence type="ECO:0000256" key="3">
    <source>
        <dbReference type="ARBA" id="ARBA00022771"/>
    </source>
</evidence>
<evidence type="ECO:0000256" key="8">
    <source>
        <dbReference type="PROSITE-ProRule" id="PRU00042"/>
    </source>
</evidence>
<dbReference type="AlphaFoldDB" id="A0A4Y1RRL9"/>
<keyword evidence="4" id="KW-0862">Zinc</keyword>
<dbReference type="GO" id="GO:0008270">
    <property type="term" value="F:zinc ion binding"/>
    <property type="evidence" value="ECO:0007669"/>
    <property type="project" value="UniProtKB-KW"/>
</dbReference>
<keyword evidence="7" id="KW-0804">Transcription</keyword>
<dbReference type="PANTHER" id="PTHR10593:SF253">
    <property type="entry name" value="C2H2-TYPE DOMAIN-CONTAINING PROTEIN"/>
    <property type="match status" value="1"/>
</dbReference>
<sequence>SAAGSFSSGNTGGEEVQQQQQQELLNHANFHGSNSFLSTTPPNINSNGTQPKQPPQVKRKRNLPGTPDPSAEVVALSPKTLMATNRFVCEICKKGFQRDQNLQLHRRGHNLPWKLKQRTSTEIIKRVYVCPNPLASTMTRHGHSGILPASRSTSAGSMVRKSGNVTNAPRSMRCNRTGKLIQRPVVLENTNVTVEPSSPDSFITHRAFCDAIAEENNTANQGVLMSNNINNGAPILQGQVSNSDLISPSSINNSNKTTNNPSTRSSTTSDQFNHNFDTKIPLSLVPQQPLPMSSKPLDMLPRSLNNNNNTSSSSPSPLLFELSRGHGLIPAHQATCLPRSCSRKLRKWCNHEQH</sequence>
<gene>
    <name evidence="11" type="ORF">Prudu_018230</name>
</gene>
<feature type="region of interest" description="Disordered" evidence="9">
    <location>
        <begin position="1"/>
        <end position="72"/>
    </location>
</feature>
<feature type="region of interest" description="Disordered" evidence="9">
    <location>
        <begin position="244"/>
        <end position="318"/>
    </location>
</feature>
<evidence type="ECO:0000256" key="6">
    <source>
        <dbReference type="ARBA" id="ARBA00023125"/>
    </source>
</evidence>
<dbReference type="PROSITE" id="PS00028">
    <property type="entry name" value="ZINC_FINGER_C2H2_1"/>
    <property type="match status" value="1"/>
</dbReference>
<evidence type="ECO:0000313" key="11">
    <source>
        <dbReference type="EMBL" id="BBH06548.1"/>
    </source>
</evidence>
<evidence type="ECO:0000256" key="4">
    <source>
        <dbReference type="ARBA" id="ARBA00022833"/>
    </source>
</evidence>
<evidence type="ECO:0000256" key="2">
    <source>
        <dbReference type="ARBA" id="ARBA00022737"/>
    </source>
</evidence>
<accession>A0A4Y1RRL9</accession>
<feature type="compositionally biased region" description="Polar residues" evidence="9">
    <location>
        <begin position="31"/>
        <end position="51"/>
    </location>
</feature>
<keyword evidence="1" id="KW-0479">Metal-binding</keyword>
<keyword evidence="6" id="KW-0238">DNA-binding</keyword>
<dbReference type="PANTHER" id="PTHR10593">
    <property type="entry name" value="SERINE/THREONINE-PROTEIN KINASE RIO"/>
    <property type="match status" value="1"/>
</dbReference>
<dbReference type="InterPro" id="IPR055185">
    <property type="entry name" value="C2CH-4th_BIRD-IDD"/>
</dbReference>
<protein>
    <submittedName>
        <fullName evidence="11">C2H2 and C2HC zinc fingers superfamily protein</fullName>
    </submittedName>
</protein>
<feature type="region of interest" description="Disordered" evidence="9">
    <location>
        <begin position="149"/>
        <end position="171"/>
    </location>
</feature>
<name>A0A4Y1RRL9_PRUDU</name>
<dbReference type="GO" id="GO:0003700">
    <property type="term" value="F:DNA-binding transcription factor activity"/>
    <property type="evidence" value="ECO:0007669"/>
    <property type="project" value="TreeGrafter"/>
</dbReference>
<evidence type="ECO:0000259" key="10">
    <source>
        <dbReference type="PROSITE" id="PS50157"/>
    </source>
</evidence>
<feature type="non-terminal residue" evidence="11">
    <location>
        <position position="1"/>
    </location>
</feature>
<keyword evidence="2" id="KW-0677">Repeat</keyword>
<organism evidence="11">
    <name type="scientific">Prunus dulcis</name>
    <name type="common">Almond</name>
    <name type="synonym">Amygdalus dulcis</name>
    <dbReference type="NCBI Taxonomy" id="3755"/>
    <lineage>
        <taxon>Eukaryota</taxon>
        <taxon>Viridiplantae</taxon>
        <taxon>Streptophyta</taxon>
        <taxon>Embryophyta</taxon>
        <taxon>Tracheophyta</taxon>
        <taxon>Spermatophyta</taxon>
        <taxon>Magnoliopsida</taxon>
        <taxon>eudicotyledons</taxon>
        <taxon>Gunneridae</taxon>
        <taxon>Pentapetalae</taxon>
        <taxon>rosids</taxon>
        <taxon>fabids</taxon>
        <taxon>Rosales</taxon>
        <taxon>Rosaceae</taxon>
        <taxon>Amygdaloideae</taxon>
        <taxon>Amygdaleae</taxon>
        <taxon>Prunus</taxon>
    </lineage>
</organism>
<dbReference type="GO" id="GO:0003677">
    <property type="term" value="F:DNA binding"/>
    <property type="evidence" value="ECO:0007669"/>
    <property type="project" value="UniProtKB-KW"/>
</dbReference>
<proteinExistence type="predicted"/>
<dbReference type="Pfam" id="PF22992">
    <property type="entry name" value="C2CH-4th_BIRD-IDD"/>
    <property type="match status" value="1"/>
</dbReference>
<dbReference type="Gene3D" id="3.30.160.60">
    <property type="entry name" value="Classic Zinc Finger"/>
    <property type="match status" value="1"/>
</dbReference>
<evidence type="ECO:0000256" key="5">
    <source>
        <dbReference type="ARBA" id="ARBA00023015"/>
    </source>
</evidence>
<dbReference type="SUPFAM" id="SSF57667">
    <property type="entry name" value="beta-beta-alpha zinc fingers"/>
    <property type="match status" value="1"/>
</dbReference>
<dbReference type="PROSITE" id="PS50157">
    <property type="entry name" value="ZINC_FINGER_C2H2_2"/>
    <property type="match status" value="1"/>
</dbReference>
<dbReference type="EMBL" id="AP019302">
    <property type="protein sequence ID" value="BBH06548.1"/>
    <property type="molecule type" value="Genomic_DNA"/>
</dbReference>
<dbReference type="InterPro" id="IPR031140">
    <property type="entry name" value="IDD1-16"/>
</dbReference>